<dbReference type="SUPFAM" id="SSF55961">
    <property type="entry name" value="Bet v1-like"/>
    <property type="match status" value="1"/>
</dbReference>
<dbReference type="EMBL" id="CP114014">
    <property type="protein sequence ID" value="XAY07497.1"/>
    <property type="molecule type" value="Genomic_DNA"/>
</dbReference>
<dbReference type="Pfam" id="PF10604">
    <property type="entry name" value="Polyketide_cyc2"/>
    <property type="match status" value="1"/>
</dbReference>
<dbReference type="InterPro" id="IPR023393">
    <property type="entry name" value="START-like_dom_sf"/>
</dbReference>
<dbReference type="AlphaFoldDB" id="A0AAU7B0J2"/>
<reference evidence="1" key="1">
    <citation type="submission" date="2022-12" db="EMBL/GenBank/DDBJ databases">
        <title>Paraconexibacter alkalitolerans sp. nov. and Baekduia alba sp. nov., isolated from soil and emended description of the genera Paraconexibacter (Chun et al., 2020) and Baekduia (An et al., 2020).</title>
        <authorList>
            <person name="Vieira S."/>
            <person name="Huber K.J."/>
            <person name="Geppert A."/>
            <person name="Wolf J."/>
            <person name="Neumann-Schaal M."/>
            <person name="Muesken M."/>
            <person name="Overmann J."/>
        </authorList>
    </citation>
    <scope>NUCLEOTIDE SEQUENCE</scope>
    <source>
        <strain evidence="1">AEG42_29</strain>
    </source>
</reference>
<dbReference type="InterPro" id="IPR019587">
    <property type="entry name" value="Polyketide_cyclase/dehydratase"/>
</dbReference>
<dbReference type="RefSeq" id="WP_354698689.1">
    <property type="nucleotide sequence ID" value="NZ_CP114014.1"/>
</dbReference>
<dbReference type="KEGG" id="parq:DSM112329_04380"/>
<sequence length="148" mass="16449">MAIEGSASIEINAPIDRVYAIAADVEGSPRWQPEIKTAVPIEHGPNGEQTYVKTTVDSKVKTMQSDLRFSYDAPTGLSWRQEEGDLKEVRGSWEFVDLGDGRTKATYNLYVDLGRKLGMVIRGPLVDLMRKQLCDTMPGKLKGFVEAE</sequence>
<dbReference type="Gene3D" id="3.30.530.20">
    <property type="match status" value="1"/>
</dbReference>
<evidence type="ECO:0008006" key="2">
    <source>
        <dbReference type="Google" id="ProtNLM"/>
    </source>
</evidence>
<proteinExistence type="predicted"/>
<accession>A0AAU7B0J2</accession>
<organism evidence="1">
    <name type="scientific">Paraconexibacter sp. AEG42_29</name>
    <dbReference type="NCBI Taxonomy" id="2997339"/>
    <lineage>
        <taxon>Bacteria</taxon>
        <taxon>Bacillati</taxon>
        <taxon>Actinomycetota</taxon>
        <taxon>Thermoleophilia</taxon>
        <taxon>Solirubrobacterales</taxon>
        <taxon>Paraconexibacteraceae</taxon>
        <taxon>Paraconexibacter</taxon>
    </lineage>
</organism>
<protein>
    <recommendedName>
        <fullName evidence="2">Polyketide cyclase / dehydrase and lipid transport</fullName>
    </recommendedName>
</protein>
<evidence type="ECO:0000313" key="1">
    <source>
        <dbReference type="EMBL" id="XAY07497.1"/>
    </source>
</evidence>
<name>A0AAU7B0J2_9ACTN</name>
<gene>
    <name evidence="1" type="ORF">DSM112329_04380</name>
</gene>